<dbReference type="WBParaSite" id="Csp11.Scaffold58.g360.t1">
    <property type="protein sequence ID" value="Csp11.Scaffold58.g360.t1"/>
    <property type="gene ID" value="Csp11.Scaffold58.g360"/>
</dbReference>
<evidence type="ECO:0000313" key="2">
    <source>
        <dbReference type="WBParaSite" id="Csp11.Scaffold58.g360.t1"/>
    </source>
</evidence>
<evidence type="ECO:0000313" key="1">
    <source>
        <dbReference type="Proteomes" id="UP000095282"/>
    </source>
</evidence>
<proteinExistence type="predicted"/>
<keyword evidence="1" id="KW-1185">Reference proteome</keyword>
<name>A0A1I7TCD1_9PELO</name>
<reference evidence="2" key="1">
    <citation type="submission" date="2016-11" db="UniProtKB">
        <authorList>
            <consortium name="WormBaseParasite"/>
        </authorList>
    </citation>
    <scope>IDENTIFICATION</scope>
</reference>
<sequence>MKTRKKKVGNAGNDWYAFTVSDKVTIISTEGMITVPMLNMTYSTPALKLLFPSILSFLFLSPSPSISRIF</sequence>
<organism evidence="1 2">
    <name type="scientific">Caenorhabditis tropicalis</name>
    <dbReference type="NCBI Taxonomy" id="1561998"/>
    <lineage>
        <taxon>Eukaryota</taxon>
        <taxon>Metazoa</taxon>
        <taxon>Ecdysozoa</taxon>
        <taxon>Nematoda</taxon>
        <taxon>Chromadorea</taxon>
        <taxon>Rhabditida</taxon>
        <taxon>Rhabditina</taxon>
        <taxon>Rhabditomorpha</taxon>
        <taxon>Rhabditoidea</taxon>
        <taxon>Rhabditidae</taxon>
        <taxon>Peloderinae</taxon>
        <taxon>Caenorhabditis</taxon>
    </lineage>
</organism>
<protein>
    <submittedName>
        <fullName evidence="2">Uncharacterized protein</fullName>
    </submittedName>
</protein>
<dbReference type="Proteomes" id="UP000095282">
    <property type="component" value="Unplaced"/>
</dbReference>
<accession>A0A1I7TCD1</accession>
<dbReference type="AlphaFoldDB" id="A0A1I7TCD1"/>